<reference evidence="1" key="1">
    <citation type="submission" date="2020-02" db="EMBL/GenBank/DDBJ databases">
        <authorList>
            <person name="Meier V. D."/>
        </authorList>
    </citation>
    <scope>NUCLEOTIDE SEQUENCE</scope>
    <source>
        <strain evidence="1">AVDCRST_MAG94</strain>
    </source>
</reference>
<organism evidence="1">
    <name type="scientific">uncultured Leptolyngbya sp</name>
    <dbReference type="NCBI Taxonomy" id="332963"/>
    <lineage>
        <taxon>Bacteria</taxon>
        <taxon>Bacillati</taxon>
        <taxon>Cyanobacteriota</taxon>
        <taxon>Cyanophyceae</taxon>
        <taxon>Leptolyngbyales</taxon>
        <taxon>Leptolyngbyaceae</taxon>
        <taxon>Leptolyngbya group</taxon>
        <taxon>Leptolyngbya</taxon>
        <taxon>environmental samples</taxon>
    </lineage>
</organism>
<name>A0A6J4PEI8_9CYAN</name>
<protein>
    <submittedName>
        <fullName evidence="1">Uncharacterized protein</fullName>
    </submittedName>
</protein>
<dbReference type="AlphaFoldDB" id="A0A6J4PEI8"/>
<evidence type="ECO:0000313" key="1">
    <source>
        <dbReference type="EMBL" id="CAA9410665.1"/>
    </source>
</evidence>
<proteinExistence type="predicted"/>
<sequence length="38" mass="4235">MPVGSRDRHQPFAINTGDSAAYARLTNLKKEAMDRSND</sequence>
<gene>
    <name evidence="1" type="ORF">AVDCRST_MAG94-6410</name>
</gene>
<accession>A0A6J4PEI8</accession>
<dbReference type="EMBL" id="CADCTY010002202">
    <property type="protein sequence ID" value="CAA9410665.1"/>
    <property type="molecule type" value="Genomic_DNA"/>
</dbReference>